<keyword evidence="2" id="KW-0677">Repeat</keyword>
<protein>
    <submittedName>
        <fullName evidence="4">Protein phosphatase 1 regulatory subunit 15A-like</fullName>
    </submittedName>
</protein>
<dbReference type="GO" id="GO:0000164">
    <property type="term" value="C:protein phosphatase type 1 complex"/>
    <property type="evidence" value="ECO:0007669"/>
    <property type="project" value="TreeGrafter"/>
</dbReference>
<dbReference type="OrthoDB" id="5976067at2759"/>
<sequence>MAPFTISPHHPLPYQCGLPQKGQSKMSPELWSGSPGDPYRRTSIVQIRVGLWQLVQRVLNFCTSVTELLRSKMFLFICVGKTMTMTDELKKSGVEEVLERPGGEISDGASEMKVVMESDDDERESSALDSDEEEDDEARRSDEETNEEEEDDEARLSDEETDEEEDEDKEDCETEDEDSGWSDEDEADSEASAESLELWESFLNSGDPYNPLSFCSSIGSRTNTEQNQQTQPPPATRPDESEPNPKPNSREGGKKVCFSDQLTVRPLVAWSFASRAARDGSCWMQMARDRERFRRRAESIETLLKPCLTAEHRAGVWERLQRKTSS</sequence>
<dbReference type="RefSeq" id="XP_016346125.1">
    <property type="nucleotide sequence ID" value="XM_016490639.1"/>
</dbReference>
<feature type="region of interest" description="Disordered" evidence="3">
    <location>
        <begin position="116"/>
        <end position="256"/>
    </location>
</feature>
<dbReference type="GO" id="GO:0005783">
    <property type="term" value="C:endoplasmic reticulum"/>
    <property type="evidence" value="ECO:0007669"/>
    <property type="project" value="TreeGrafter"/>
</dbReference>
<evidence type="ECO:0000256" key="1">
    <source>
        <dbReference type="ARBA" id="ARBA00010161"/>
    </source>
</evidence>
<feature type="compositionally biased region" description="Acidic residues" evidence="3">
    <location>
        <begin position="117"/>
        <end position="136"/>
    </location>
</feature>
<name>A0A671QXF1_9TELE</name>
<keyword evidence="5" id="KW-1185">Reference proteome</keyword>
<dbReference type="GO" id="GO:0034976">
    <property type="term" value="P:response to endoplasmic reticulum stress"/>
    <property type="evidence" value="ECO:0007669"/>
    <property type="project" value="TreeGrafter"/>
</dbReference>
<dbReference type="PANTHER" id="PTHR16489:SF14">
    <property type="entry name" value="PROTEIN PHOSPHATASE 1 REGULATORY SUBUNIT 15A"/>
    <property type="match status" value="1"/>
</dbReference>
<evidence type="ECO:0000256" key="3">
    <source>
        <dbReference type="SAM" id="MobiDB-lite"/>
    </source>
</evidence>
<proteinExistence type="inferred from homology"/>
<reference evidence="4" key="2">
    <citation type="submission" date="2025-09" db="UniProtKB">
        <authorList>
            <consortium name="Ensembl"/>
        </authorList>
    </citation>
    <scope>IDENTIFICATION</scope>
</reference>
<dbReference type="Proteomes" id="UP000472260">
    <property type="component" value="Unassembled WGS sequence"/>
</dbReference>
<feature type="compositionally biased region" description="Acidic residues" evidence="3">
    <location>
        <begin position="144"/>
        <end position="191"/>
    </location>
</feature>
<dbReference type="AlphaFoldDB" id="A0A671QXF1"/>
<dbReference type="PANTHER" id="PTHR16489">
    <property type="entry name" value="GH11727P"/>
    <property type="match status" value="1"/>
</dbReference>
<feature type="compositionally biased region" description="Low complexity" evidence="3">
    <location>
        <begin position="192"/>
        <end position="201"/>
    </location>
</feature>
<comment type="similarity">
    <text evidence="1">Belongs to the PPP1R15 family.</text>
</comment>
<dbReference type="InterPro" id="IPR051254">
    <property type="entry name" value="PPP1R15"/>
</dbReference>
<organism evidence="4 5">
    <name type="scientific">Sinocyclocheilus anshuiensis</name>
    <dbReference type="NCBI Taxonomy" id="1608454"/>
    <lineage>
        <taxon>Eukaryota</taxon>
        <taxon>Metazoa</taxon>
        <taxon>Chordata</taxon>
        <taxon>Craniata</taxon>
        <taxon>Vertebrata</taxon>
        <taxon>Euteleostomi</taxon>
        <taxon>Actinopterygii</taxon>
        <taxon>Neopterygii</taxon>
        <taxon>Teleostei</taxon>
        <taxon>Ostariophysi</taxon>
        <taxon>Cypriniformes</taxon>
        <taxon>Cyprinidae</taxon>
        <taxon>Cyprininae</taxon>
        <taxon>Sinocyclocheilus</taxon>
    </lineage>
</organism>
<evidence type="ECO:0000313" key="4">
    <source>
        <dbReference type="Ensembl" id="ENSSANP00000075488.1"/>
    </source>
</evidence>
<dbReference type="Ensembl" id="ENSSANT00000080241.1">
    <property type="protein sequence ID" value="ENSSANP00000075488.1"/>
    <property type="gene ID" value="ENSSANG00000037624.1"/>
</dbReference>
<accession>A0A671QXF1</accession>
<gene>
    <name evidence="4" type="primary">LOC107691830</name>
</gene>
<feature type="compositionally biased region" description="Low complexity" evidence="3">
    <location>
        <begin position="221"/>
        <end position="230"/>
    </location>
</feature>
<evidence type="ECO:0000256" key="2">
    <source>
        <dbReference type="ARBA" id="ARBA00022737"/>
    </source>
</evidence>
<dbReference type="KEGG" id="sanh:107691830"/>
<dbReference type="GO" id="GO:0019888">
    <property type="term" value="F:protein phosphatase regulator activity"/>
    <property type="evidence" value="ECO:0007669"/>
    <property type="project" value="TreeGrafter"/>
</dbReference>
<reference evidence="4" key="1">
    <citation type="submission" date="2025-08" db="UniProtKB">
        <authorList>
            <consortium name="Ensembl"/>
        </authorList>
    </citation>
    <scope>IDENTIFICATION</scope>
</reference>
<dbReference type="GeneID" id="107691830"/>
<evidence type="ECO:0000313" key="5">
    <source>
        <dbReference type="Proteomes" id="UP000472260"/>
    </source>
</evidence>